<dbReference type="Pfam" id="PF00903">
    <property type="entry name" value="Glyoxalase"/>
    <property type="match status" value="1"/>
</dbReference>
<dbReference type="InterPro" id="IPR004360">
    <property type="entry name" value="Glyas_Fos-R_dOase_dom"/>
</dbReference>
<dbReference type="EMBL" id="CP062983">
    <property type="protein sequence ID" value="QPC82328.1"/>
    <property type="molecule type" value="Genomic_DNA"/>
</dbReference>
<dbReference type="PANTHER" id="PTHR36503">
    <property type="entry name" value="BLR2520 PROTEIN"/>
    <property type="match status" value="1"/>
</dbReference>
<dbReference type="Proteomes" id="UP000594468">
    <property type="component" value="Chromosome"/>
</dbReference>
<protein>
    <submittedName>
        <fullName evidence="2">VOC family protein</fullName>
    </submittedName>
</protein>
<evidence type="ECO:0000313" key="2">
    <source>
        <dbReference type="EMBL" id="QPC82328.1"/>
    </source>
</evidence>
<dbReference type="InterPro" id="IPR037523">
    <property type="entry name" value="VOC_core"/>
</dbReference>
<dbReference type="PROSITE" id="PS51819">
    <property type="entry name" value="VOC"/>
    <property type="match status" value="1"/>
</dbReference>
<organism evidence="2 3">
    <name type="scientific">Phototrophicus methaneseepsis</name>
    <dbReference type="NCBI Taxonomy" id="2710758"/>
    <lineage>
        <taxon>Bacteria</taxon>
        <taxon>Bacillati</taxon>
        <taxon>Chloroflexota</taxon>
        <taxon>Candidatus Thermofontia</taxon>
        <taxon>Phototrophicales</taxon>
        <taxon>Phototrophicaceae</taxon>
        <taxon>Phototrophicus</taxon>
    </lineage>
</organism>
<dbReference type="KEGG" id="pmet:G4Y79_22015"/>
<dbReference type="Gene3D" id="3.10.180.10">
    <property type="entry name" value="2,3-Dihydroxybiphenyl 1,2-Dioxygenase, domain 1"/>
    <property type="match status" value="1"/>
</dbReference>
<dbReference type="RefSeq" id="WP_195170397.1">
    <property type="nucleotide sequence ID" value="NZ_CP062983.1"/>
</dbReference>
<evidence type="ECO:0000313" key="3">
    <source>
        <dbReference type="Proteomes" id="UP000594468"/>
    </source>
</evidence>
<sequence length="129" mass="14041">MISKIDATVLIVKDLEACRAFYGDTLGLEVAFTDDVSTGYKMQGHDFLVLQETAAAEMMSAEVVGIGKAGSHRVLLCAEVADVDAVYQTLLDKGVNGLKGPKDQAWGRRTAYFADPEGNLWELFQHLSD</sequence>
<dbReference type="PANTHER" id="PTHR36503:SF3">
    <property type="entry name" value="BLR0126 PROTEIN"/>
    <property type="match status" value="1"/>
</dbReference>
<dbReference type="AlphaFoldDB" id="A0A7S8E8P5"/>
<feature type="domain" description="VOC" evidence="1">
    <location>
        <begin position="4"/>
        <end position="126"/>
    </location>
</feature>
<keyword evidence="3" id="KW-1185">Reference proteome</keyword>
<accession>A0A7S8E8P5</accession>
<reference evidence="2 3" key="1">
    <citation type="submission" date="2020-02" db="EMBL/GenBank/DDBJ databases">
        <authorList>
            <person name="Zheng R.K."/>
            <person name="Sun C.M."/>
        </authorList>
    </citation>
    <scope>NUCLEOTIDE SEQUENCE [LARGE SCALE GENOMIC DNA]</scope>
    <source>
        <strain evidence="3">rifampicinis</strain>
    </source>
</reference>
<evidence type="ECO:0000259" key="1">
    <source>
        <dbReference type="PROSITE" id="PS51819"/>
    </source>
</evidence>
<proteinExistence type="predicted"/>
<dbReference type="InterPro" id="IPR029068">
    <property type="entry name" value="Glyas_Bleomycin-R_OHBP_Dase"/>
</dbReference>
<dbReference type="SUPFAM" id="SSF54593">
    <property type="entry name" value="Glyoxalase/Bleomycin resistance protein/Dihydroxybiphenyl dioxygenase"/>
    <property type="match status" value="1"/>
</dbReference>
<name>A0A7S8E8P5_9CHLR</name>
<gene>
    <name evidence="2" type="ORF">G4Y79_22015</name>
</gene>